<dbReference type="AlphaFoldDB" id="A0A1H9SHS1"/>
<dbReference type="Proteomes" id="UP000182712">
    <property type="component" value="Unassembled WGS sequence"/>
</dbReference>
<dbReference type="InterPro" id="IPR005467">
    <property type="entry name" value="His_kinase_dom"/>
</dbReference>
<feature type="transmembrane region" description="Helical" evidence="14">
    <location>
        <begin position="42"/>
        <end position="65"/>
    </location>
</feature>
<keyword evidence="4" id="KW-1003">Cell membrane</keyword>
<protein>
    <recommendedName>
        <fullName evidence="3">histidine kinase</fullName>
        <ecNumber evidence="3">2.7.13.3</ecNumber>
    </recommendedName>
</protein>
<evidence type="ECO:0000256" key="10">
    <source>
        <dbReference type="ARBA" id="ARBA00022840"/>
    </source>
</evidence>
<evidence type="ECO:0000256" key="5">
    <source>
        <dbReference type="ARBA" id="ARBA00022553"/>
    </source>
</evidence>
<dbReference type="FunFam" id="1.10.287.130:FF:000001">
    <property type="entry name" value="Two-component sensor histidine kinase"/>
    <property type="match status" value="1"/>
</dbReference>
<evidence type="ECO:0000256" key="4">
    <source>
        <dbReference type="ARBA" id="ARBA00022475"/>
    </source>
</evidence>
<dbReference type="PANTHER" id="PTHR45528">
    <property type="entry name" value="SENSOR HISTIDINE KINASE CPXA"/>
    <property type="match status" value="1"/>
</dbReference>
<keyword evidence="6" id="KW-0808">Transferase</keyword>
<dbReference type="PRINTS" id="PR00344">
    <property type="entry name" value="BCTRLSENSOR"/>
</dbReference>
<dbReference type="GO" id="GO:0000155">
    <property type="term" value="F:phosphorelay sensor kinase activity"/>
    <property type="evidence" value="ECO:0007669"/>
    <property type="project" value="InterPro"/>
</dbReference>
<evidence type="ECO:0000256" key="14">
    <source>
        <dbReference type="SAM" id="Phobius"/>
    </source>
</evidence>
<keyword evidence="8" id="KW-0547">Nucleotide-binding</keyword>
<dbReference type="EMBL" id="FOGM01000010">
    <property type="protein sequence ID" value="SER84501.1"/>
    <property type="molecule type" value="Genomic_DNA"/>
</dbReference>
<keyword evidence="7 14" id="KW-0812">Transmembrane</keyword>
<keyword evidence="13 14" id="KW-0472">Membrane</keyword>
<dbReference type="InterPro" id="IPR036890">
    <property type="entry name" value="HATPase_C_sf"/>
</dbReference>
<evidence type="ECO:0000256" key="11">
    <source>
        <dbReference type="ARBA" id="ARBA00022989"/>
    </source>
</evidence>
<evidence type="ECO:0000256" key="6">
    <source>
        <dbReference type="ARBA" id="ARBA00022679"/>
    </source>
</evidence>
<evidence type="ECO:0000259" key="15">
    <source>
        <dbReference type="PROSITE" id="PS50109"/>
    </source>
</evidence>
<dbReference type="Pfam" id="PF02518">
    <property type="entry name" value="HATPase_c"/>
    <property type="match status" value="1"/>
</dbReference>
<dbReference type="InterPro" id="IPR050398">
    <property type="entry name" value="HssS/ArlS-like"/>
</dbReference>
<feature type="transmembrane region" description="Helical" evidence="14">
    <location>
        <begin position="224"/>
        <end position="248"/>
    </location>
</feature>
<dbReference type="EC" id="2.7.13.3" evidence="3"/>
<dbReference type="PANTHER" id="PTHR45528:SF1">
    <property type="entry name" value="SENSOR HISTIDINE KINASE CPXA"/>
    <property type="match status" value="1"/>
</dbReference>
<organism evidence="16 17">
    <name type="scientific">Streptococcus gallolyticus</name>
    <dbReference type="NCBI Taxonomy" id="315405"/>
    <lineage>
        <taxon>Bacteria</taxon>
        <taxon>Bacillati</taxon>
        <taxon>Bacillota</taxon>
        <taxon>Bacilli</taxon>
        <taxon>Lactobacillales</taxon>
        <taxon>Streptococcaceae</taxon>
        <taxon>Streptococcus</taxon>
    </lineage>
</organism>
<reference evidence="16 17" key="1">
    <citation type="submission" date="2016-10" db="EMBL/GenBank/DDBJ databases">
        <authorList>
            <person name="de Groot N.N."/>
        </authorList>
    </citation>
    <scope>NUCLEOTIDE SEQUENCE [LARGE SCALE GENOMIC DNA]</scope>
    <source>
        <strain evidence="16 17">VTM2R47</strain>
    </source>
</reference>
<dbReference type="InterPro" id="IPR036097">
    <property type="entry name" value="HisK_dim/P_sf"/>
</dbReference>
<evidence type="ECO:0000256" key="1">
    <source>
        <dbReference type="ARBA" id="ARBA00000085"/>
    </source>
</evidence>
<keyword evidence="5" id="KW-0597">Phosphoprotein</keyword>
<dbReference type="InterPro" id="IPR003661">
    <property type="entry name" value="HisK_dim/P_dom"/>
</dbReference>
<dbReference type="Gene3D" id="1.10.287.130">
    <property type="match status" value="1"/>
</dbReference>
<evidence type="ECO:0000256" key="9">
    <source>
        <dbReference type="ARBA" id="ARBA00022777"/>
    </source>
</evidence>
<sequence length="513" mass="59008">MSLLKRFGAMVSNSRKNNKKQLNHPKKILQKKRRNLRFKTTLFVQPLTIIIVSFAIILLVFNVLLKLFIDEQAYTAIQNQYDTLDTLYVGDTPDTTAEGNIFETTYVIADDSFNIKYISASMYDFSEKKISEKIIDYFLDNDDIEWFEGIDEDDEADENYIDYKNSFNYLKKIELDGSAYMIKMQEYPGTLADSYVKQDNNDDSPTYYIFVFANVTPIEELENYINFILLGLMVIVGIVASISIFLTARKLDRNFGSLKSYILRVGNREKNLPIENFAYREFNEVGQTVERMSNMIDANQRSQQLFFQNSSHELRTPLMSIQGYAEGIKEGVIDAKQAASVIVDESQKMTDLVDDILTLSKMESVQTQLQLEKLNITNLLYDVSWRLKAKADERGITFEHHFDDDYLEIEADEKLLERAFTNILSNAVRYAKTQISISGKLIENQLQITISNDGEAISEQDQEHLFERFYKGKGGHFGIGLAITKEIVERHKGTLTVISNAQETSFIIYLPVK</sequence>
<evidence type="ECO:0000313" key="16">
    <source>
        <dbReference type="EMBL" id="SER84501.1"/>
    </source>
</evidence>
<name>A0A1H9SHS1_9STRE</name>
<dbReference type="SUPFAM" id="SSF55874">
    <property type="entry name" value="ATPase domain of HSP90 chaperone/DNA topoisomerase II/histidine kinase"/>
    <property type="match status" value="1"/>
</dbReference>
<dbReference type="Gene3D" id="3.30.565.10">
    <property type="entry name" value="Histidine kinase-like ATPase, C-terminal domain"/>
    <property type="match status" value="1"/>
</dbReference>
<keyword evidence="10" id="KW-0067">ATP-binding</keyword>
<evidence type="ECO:0000256" key="7">
    <source>
        <dbReference type="ARBA" id="ARBA00022692"/>
    </source>
</evidence>
<evidence type="ECO:0000256" key="2">
    <source>
        <dbReference type="ARBA" id="ARBA00004651"/>
    </source>
</evidence>
<comment type="catalytic activity">
    <reaction evidence="1">
        <text>ATP + protein L-histidine = ADP + protein N-phospho-L-histidine.</text>
        <dbReference type="EC" id="2.7.13.3"/>
    </reaction>
</comment>
<comment type="subcellular location">
    <subcellularLocation>
        <location evidence="2">Cell membrane</location>
        <topology evidence="2">Multi-pass membrane protein</topology>
    </subcellularLocation>
</comment>
<dbReference type="Pfam" id="PF00512">
    <property type="entry name" value="HisKA"/>
    <property type="match status" value="1"/>
</dbReference>
<dbReference type="RefSeq" id="WP_074627826.1">
    <property type="nucleotide sequence ID" value="NZ_FOGM01000010.1"/>
</dbReference>
<feature type="domain" description="Histidine kinase" evidence="15">
    <location>
        <begin position="309"/>
        <end position="513"/>
    </location>
</feature>
<dbReference type="SMART" id="SM00388">
    <property type="entry name" value="HisKA"/>
    <property type="match status" value="1"/>
</dbReference>
<evidence type="ECO:0000256" key="12">
    <source>
        <dbReference type="ARBA" id="ARBA00023012"/>
    </source>
</evidence>
<dbReference type="GO" id="GO:0005524">
    <property type="term" value="F:ATP binding"/>
    <property type="evidence" value="ECO:0007669"/>
    <property type="project" value="UniProtKB-KW"/>
</dbReference>
<evidence type="ECO:0000313" key="17">
    <source>
        <dbReference type="Proteomes" id="UP000182712"/>
    </source>
</evidence>
<dbReference type="GO" id="GO:0005886">
    <property type="term" value="C:plasma membrane"/>
    <property type="evidence" value="ECO:0007669"/>
    <property type="project" value="UniProtKB-SubCell"/>
</dbReference>
<keyword evidence="9 16" id="KW-0418">Kinase</keyword>
<gene>
    <name evidence="16" type="ORF">SAMN04487840_11037</name>
</gene>
<accession>A0A1H9SHS1</accession>
<dbReference type="SMART" id="SM00387">
    <property type="entry name" value="HATPase_c"/>
    <property type="match status" value="1"/>
</dbReference>
<keyword evidence="11 14" id="KW-1133">Transmembrane helix</keyword>
<proteinExistence type="predicted"/>
<dbReference type="PROSITE" id="PS50109">
    <property type="entry name" value="HIS_KIN"/>
    <property type="match status" value="1"/>
</dbReference>
<keyword evidence="12" id="KW-0902">Two-component regulatory system</keyword>
<dbReference type="SUPFAM" id="SSF47384">
    <property type="entry name" value="Homodimeric domain of signal transducing histidine kinase"/>
    <property type="match status" value="1"/>
</dbReference>
<evidence type="ECO:0000256" key="13">
    <source>
        <dbReference type="ARBA" id="ARBA00023136"/>
    </source>
</evidence>
<evidence type="ECO:0000256" key="3">
    <source>
        <dbReference type="ARBA" id="ARBA00012438"/>
    </source>
</evidence>
<dbReference type="CDD" id="cd00082">
    <property type="entry name" value="HisKA"/>
    <property type="match status" value="1"/>
</dbReference>
<evidence type="ECO:0000256" key="8">
    <source>
        <dbReference type="ARBA" id="ARBA00022741"/>
    </source>
</evidence>
<dbReference type="InterPro" id="IPR004358">
    <property type="entry name" value="Sig_transdc_His_kin-like_C"/>
</dbReference>
<dbReference type="InterPro" id="IPR003594">
    <property type="entry name" value="HATPase_dom"/>
</dbReference>